<protein>
    <submittedName>
        <fullName evidence="1">Uncharacterized protein</fullName>
    </submittedName>
</protein>
<organism evidence="1 2">
    <name type="scientific">Massilia aquatica</name>
    <dbReference type="NCBI Taxonomy" id="2609000"/>
    <lineage>
        <taxon>Bacteria</taxon>
        <taxon>Pseudomonadati</taxon>
        <taxon>Pseudomonadota</taxon>
        <taxon>Betaproteobacteria</taxon>
        <taxon>Burkholderiales</taxon>
        <taxon>Oxalobacteraceae</taxon>
        <taxon>Telluria group</taxon>
        <taxon>Massilia</taxon>
    </lineage>
</organism>
<evidence type="ECO:0000313" key="2">
    <source>
        <dbReference type="Proteomes" id="UP000819052"/>
    </source>
</evidence>
<evidence type="ECO:0000313" key="1">
    <source>
        <dbReference type="EMBL" id="NHZ40887.1"/>
    </source>
</evidence>
<dbReference type="Proteomes" id="UP000819052">
    <property type="component" value="Unassembled WGS sequence"/>
</dbReference>
<comment type="caution">
    <text evidence="1">The sequence shown here is derived from an EMBL/GenBank/DDBJ whole genome shotgun (WGS) entry which is preliminary data.</text>
</comment>
<name>A0ABX0M1Z4_9BURK</name>
<gene>
    <name evidence="1" type="ORF">F1609_12065</name>
</gene>
<accession>A0ABX0M1Z4</accession>
<dbReference type="RefSeq" id="WP_167076680.1">
    <property type="nucleotide sequence ID" value="NZ_VVIW01000005.1"/>
</dbReference>
<keyword evidence="2" id="KW-1185">Reference proteome</keyword>
<sequence>MGAFSAADMYAVGSDGDVWHFEGTAWHSCPFPTDASLETVCCAGDGLVYITEINGSVWAGRSDGWTRIATARLDISADGNSMLTAGL</sequence>
<dbReference type="EMBL" id="VVIW01000005">
    <property type="protein sequence ID" value="NHZ40887.1"/>
    <property type="molecule type" value="Genomic_DNA"/>
</dbReference>
<proteinExistence type="predicted"/>
<reference evidence="1 2" key="1">
    <citation type="submission" date="2019-09" db="EMBL/GenBank/DDBJ databases">
        <title>Taxonomy of Antarctic Massilia spp.: description of Massilia rubra sp. nov., Massilia aquatica sp. nov., Massilia mucilaginosa sp. nov., Massilia frigida sp. nov. isolated from streams, lakes and regoliths.</title>
        <authorList>
            <person name="Holochova P."/>
            <person name="Sedlacek I."/>
            <person name="Kralova S."/>
            <person name="Maslanova I."/>
            <person name="Busse H.-J."/>
            <person name="Stankova E."/>
            <person name="Vrbovska V."/>
            <person name="Kovarovic V."/>
            <person name="Bartak M."/>
            <person name="Svec P."/>
            <person name="Pantucek R."/>
        </authorList>
    </citation>
    <scope>NUCLEOTIDE SEQUENCE [LARGE SCALE GENOMIC DNA]</scope>
    <source>
        <strain evidence="1 2">CCM 8693</strain>
    </source>
</reference>